<organism evidence="9 10">
    <name type="scientific">Corynebacterium sphenisci DSM 44792</name>
    <dbReference type="NCBI Taxonomy" id="1437874"/>
    <lineage>
        <taxon>Bacteria</taxon>
        <taxon>Bacillati</taxon>
        <taxon>Actinomycetota</taxon>
        <taxon>Actinomycetes</taxon>
        <taxon>Mycobacteriales</taxon>
        <taxon>Corynebacteriaceae</taxon>
        <taxon>Corynebacterium</taxon>
    </lineage>
</organism>
<dbReference type="GO" id="GO:0005524">
    <property type="term" value="F:ATP binding"/>
    <property type="evidence" value="ECO:0007669"/>
    <property type="project" value="UniProtKB-KW"/>
</dbReference>
<dbReference type="InterPro" id="IPR008271">
    <property type="entry name" value="Ser/Thr_kinase_AS"/>
</dbReference>
<proteinExistence type="predicted"/>
<keyword evidence="7" id="KW-1133">Transmembrane helix</keyword>
<evidence type="ECO:0000259" key="8">
    <source>
        <dbReference type="PROSITE" id="PS50011"/>
    </source>
</evidence>
<keyword evidence="10" id="KW-1185">Reference proteome</keyword>
<protein>
    <recommendedName>
        <fullName evidence="1">non-specific serine/threonine protein kinase</fullName>
        <ecNumber evidence="1">2.7.11.1</ecNumber>
    </recommendedName>
</protein>
<dbReference type="KEGG" id="csph:CSPHI_10615"/>
<dbReference type="Pfam" id="PF00069">
    <property type="entry name" value="Pkinase"/>
    <property type="match status" value="1"/>
</dbReference>
<evidence type="ECO:0000256" key="5">
    <source>
        <dbReference type="ARBA" id="ARBA00022777"/>
    </source>
</evidence>
<evidence type="ECO:0000256" key="2">
    <source>
        <dbReference type="ARBA" id="ARBA00022527"/>
    </source>
</evidence>
<keyword evidence="4" id="KW-0547">Nucleotide-binding</keyword>
<evidence type="ECO:0000256" key="7">
    <source>
        <dbReference type="SAM" id="Phobius"/>
    </source>
</evidence>
<dbReference type="CDD" id="cd14014">
    <property type="entry name" value="STKc_PknB_like"/>
    <property type="match status" value="1"/>
</dbReference>
<dbReference type="STRING" id="1437874.CSPHI_10615"/>
<reference evidence="9 10" key="1">
    <citation type="submission" date="2014-08" db="EMBL/GenBank/DDBJ databases">
        <title>Complete genome sequence of Corynebacterium sphenisci CECT 5990(T) (=DSM 44792(T)), isolated from healthy wild penguins.</title>
        <authorList>
            <person name="Ruckert C."/>
            <person name="Albersmeier A."/>
            <person name="Winkler A."/>
            <person name="Kalinowski J."/>
        </authorList>
    </citation>
    <scope>NUCLEOTIDE SEQUENCE [LARGE SCALE GENOMIC DNA]</scope>
    <source>
        <strain evidence="9 10">DSM 44792</strain>
    </source>
</reference>
<evidence type="ECO:0000313" key="10">
    <source>
        <dbReference type="Proteomes" id="UP000185469"/>
    </source>
</evidence>
<dbReference type="EC" id="2.7.11.1" evidence="1"/>
<keyword evidence="6" id="KW-0067">ATP-binding</keyword>
<dbReference type="Proteomes" id="UP000185469">
    <property type="component" value="Chromosome"/>
</dbReference>
<dbReference type="PANTHER" id="PTHR43289">
    <property type="entry name" value="MITOGEN-ACTIVATED PROTEIN KINASE KINASE KINASE 20-RELATED"/>
    <property type="match status" value="1"/>
</dbReference>
<evidence type="ECO:0000256" key="4">
    <source>
        <dbReference type="ARBA" id="ARBA00022741"/>
    </source>
</evidence>
<sequence>MERRIGAGGAGETYLVRNPGLDRVECLKLLNRASGPAAIAEARTVARLGHPGTVTVFNNGATGGHVWYTMPFAPGGDLGRYLDLLPDDGSRLREAMPMLGDIAQTIDDLHQRPTPVMHGDIKPSNILVDTSTPHRPRALLSDFGSSLAGGAAGGGPGPAGSFGATPPYLSPGRRFGRPPSAPDDRYAFACTAFEALTGHRPFGVDLPGDATARTRIEAWRRAHLAPRRPVPSDHDPALVALDPVFRRALAIEEAERHPTAGEFHRELHRALYGDPAAAAARRSRRRTTVLAAAVTVLALALAGAGWAAFAPRGIKVGGGCPDASAITGGRNFTLLGNYAVADLPLPSLDALPAHCRYSFDPPTGSQLRRGQATVLVFNSRDEATREARDEILARLPRRTGREDPEEEDRLVVAKGTWAGAMPKGTPPVHITLYPDHSGADWSDSWSSCVAATEDGTLTLVEIHEGHPGSATGVGGTASGAELMCEANLKLLQLWQTAG</sequence>
<evidence type="ECO:0000313" key="9">
    <source>
        <dbReference type="EMBL" id="APT91371.1"/>
    </source>
</evidence>
<dbReference type="PANTHER" id="PTHR43289:SF6">
    <property type="entry name" value="SERINE_THREONINE-PROTEIN KINASE NEKL-3"/>
    <property type="match status" value="1"/>
</dbReference>
<dbReference type="InterPro" id="IPR011009">
    <property type="entry name" value="Kinase-like_dom_sf"/>
</dbReference>
<keyword evidence="3" id="KW-0808">Transferase</keyword>
<dbReference type="SUPFAM" id="SSF56112">
    <property type="entry name" value="Protein kinase-like (PK-like)"/>
    <property type="match status" value="1"/>
</dbReference>
<dbReference type="AlphaFoldDB" id="A0A1L7D095"/>
<keyword evidence="7" id="KW-0472">Membrane</keyword>
<keyword evidence="5" id="KW-0418">Kinase</keyword>
<gene>
    <name evidence="9" type="ORF">CSPHI_10615</name>
</gene>
<evidence type="ECO:0000256" key="1">
    <source>
        <dbReference type="ARBA" id="ARBA00012513"/>
    </source>
</evidence>
<feature type="transmembrane region" description="Helical" evidence="7">
    <location>
        <begin position="289"/>
        <end position="309"/>
    </location>
</feature>
<feature type="domain" description="Protein kinase" evidence="8">
    <location>
        <begin position="1"/>
        <end position="271"/>
    </location>
</feature>
<dbReference type="Gene3D" id="3.30.200.20">
    <property type="entry name" value="Phosphorylase Kinase, domain 1"/>
    <property type="match status" value="1"/>
</dbReference>
<name>A0A1L7D095_9CORY</name>
<accession>A0A1L7D095</accession>
<dbReference type="GO" id="GO:0004674">
    <property type="term" value="F:protein serine/threonine kinase activity"/>
    <property type="evidence" value="ECO:0007669"/>
    <property type="project" value="UniProtKB-KW"/>
</dbReference>
<evidence type="ECO:0000256" key="3">
    <source>
        <dbReference type="ARBA" id="ARBA00022679"/>
    </source>
</evidence>
<keyword evidence="2" id="KW-0723">Serine/threonine-protein kinase</keyword>
<dbReference type="PROSITE" id="PS50011">
    <property type="entry name" value="PROTEIN_KINASE_DOM"/>
    <property type="match status" value="1"/>
</dbReference>
<dbReference type="Gene3D" id="1.10.510.10">
    <property type="entry name" value="Transferase(Phosphotransferase) domain 1"/>
    <property type="match status" value="1"/>
</dbReference>
<dbReference type="PROSITE" id="PS00108">
    <property type="entry name" value="PROTEIN_KINASE_ST"/>
    <property type="match status" value="1"/>
</dbReference>
<keyword evidence="7" id="KW-0812">Transmembrane</keyword>
<dbReference type="InterPro" id="IPR000719">
    <property type="entry name" value="Prot_kinase_dom"/>
</dbReference>
<dbReference type="EMBL" id="CP009248">
    <property type="protein sequence ID" value="APT91371.1"/>
    <property type="molecule type" value="Genomic_DNA"/>
</dbReference>
<dbReference type="SMART" id="SM00220">
    <property type="entry name" value="S_TKc"/>
    <property type="match status" value="1"/>
</dbReference>
<evidence type="ECO:0000256" key="6">
    <source>
        <dbReference type="ARBA" id="ARBA00022840"/>
    </source>
</evidence>